<evidence type="ECO:0000259" key="3">
    <source>
        <dbReference type="PROSITE" id="PS51186"/>
    </source>
</evidence>
<evidence type="ECO:0000256" key="2">
    <source>
        <dbReference type="ARBA" id="ARBA00023315"/>
    </source>
</evidence>
<gene>
    <name evidence="4" type="ORF">I0C86_40230</name>
</gene>
<dbReference type="InterPro" id="IPR016181">
    <property type="entry name" value="Acyl_CoA_acyltransferase"/>
</dbReference>
<reference evidence="4 5" key="1">
    <citation type="submission" date="2020-11" db="EMBL/GenBank/DDBJ databases">
        <title>A novel isolate from a Black sea contaminated sediment with potential to produce alkanes: Plantactinospora alkalitolerans sp. nov.</title>
        <authorList>
            <person name="Carro L."/>
            <person name="Veyisoglu A."/>
            <person name="Guven K."/>
            <person name="Schumann P."/>
            <person name="Klenk H.-P."/>
            <person name="Sahin N."/>
        </authorList>
    </citation>
    <scope>NUCLEOTIDE SEQUENCE [LARGE SCALE GENOMIC DNA]</scope>
    <source>
        <strain evidence="4 5">S1510</strain>
    </source>
</reference>
<dbReference type="EMBL" id="JADPUN010000413">
    <property type="protein sequence ID" value="MBF9135108.1"/>
    <property type="molecule type" value="Genomic_DNA"/>
</dbReference>
<dbReference type="Gene3D" id="3.40.630.30">
    <property type="match status" value="1"/>
</dbReference>
<dbReference type="Proteomes" id="UP000638560">
    <property type="component" value="Unassembled WGS sequence"/>
</dbReference>
<organism evidence="4 5">
    <name type="scientific">Plantactinospora alkalitolerans</name>
    <dbReference type="NCBI Taxonomy" id="2789879"/>
    <lineage>
        <taxon>Bacteria</taxon>
        <taxon>Bacillati</taxon>
        <taxon>Actinomycetota</taxon>
        <taxon>Actinomycetes</taxon>
        <taxon>Micromonosporales</taxon>
        <taxon>Micromonosporaceae</taxon>
        <taxon>Plantactinospora</taxon>
    </lineage>
</organism>
<protein>
    <submittedName>
        <fullName evidence="4">GNAT family N-acetyltransferase</fullName>
    </submittedName>
</protein>
<keyword evidence="5" id="KW-1185">Reference proteome</keyword>
<dbReference type="InterPro" id="IPR050832">
    <property type="entry name" value="Bact_Acetyltransf"/>
</dbReference>
<comment type="caution">
    <text evidence="4">The sequence shown here is derived from an EMBL/GenBank/DDBJ whole genome shotgun (WGS) entry which is preliminary data.</text>
</comment>
<dbReference type="PROSITE" id="PS51186">
    <property type="entry name" value="GNAT"/>
    <property type="match status" value="1"/>
</dbReference>
<feature type="domain" description="N-acetyltransferase" evidence="3">
    <location>
        <begin position="2"/>
        <end position="187"/>
    </location>
</feature>
<evidence type="ECO:0000256" key="1">
    <source>
        <dbReference type="ARBA" id="ARBA00022679"/>
    </source>
</evidence>
<dbReference type="CDD" id="cd04301">
    <property type="entry name" value="NAT_SF"/>
    <property type="match status" value="1"/>
</dbReference>
<sequence length="198" mass="21949">MVRIRPEDPDDALAVAGVHVRTWQAGYAGIMPDEVLSRLNVTAWAQRRRELGTAEPDHPFRTLVASSDGSPDDAAVIGFVTVGPYRLDQDPDQLDHRYGEILGIYVEPARWGTGVGRRLLAAAVNELSGQGQTELRLWVLAENERARRFYERAGLVADGQRSTYELQRPGGRSPLGLTELRYAARLGQLVGPPDRQHQ</sequence>
<evidence type="ECO:0000313" key="4">
    <source>
        <dbReference type="EMBL" id="MBF9135108.1"/>
    </source>
</evidence>
<evidence type="ECO:0000313" key="5">
    <source>
        <dbReference type="Proteomes" id="UP000638560"/>
    </source>
</evidence>
<accession>A0ABS0H9E7</accession>
<name>A0ABS0H9E7_9ACTN</name>
<dbReference type="PANTHER" id="PTHR43877">
    <property type="entry name" value="AMINOALKYLPHOSPHONATE N-ACETYLTRANSFERASE-RELATED-RELATED"/>
    <property type="match status" value="1"/>
</dbReference>
<keyword evidence="1" id="KW-0808">Transferase</keyword>
<dbReference type="SUPFAM" id="SSF55729">
    <property type="entry name" value="Acyl-CoA N-acyltransferases (Nat)"/>
    <property type="match status" value="1"/>
</dbReference>
<proteinExistence type="predicted"/>
<dbReference type="Pfam" id="PF00583">
    <property type="entry name" value="Acetyltransf_1"/>
    <property type="match status" value="1"/>
</dbReference>
<keyword evidence="2" id="KW-0012">Acyltransferase</keyword>
<dbReference type="InterPro" id="IPR000182">
    <property type="entry name" value="GNAT_dom"/>
</dbReference>
<dbReference type="RefSeq" id="WP_196206572.1">
    <property type="nucleotide sequence ID" value="NZ_JADPUN010000413.1"/>
</dbReference>